<dbReference type="GO" id="GO:0004519">
    <property type="term" value="F:endonuclease activity"/>
    <property type="evidence" value="ECO:0007669"/>
    <property type="project" value="UniProtKB-KW"/>
</dbReference>
<evidence type="ECO:0000256" key="6">
    <source>
        <dbReference type="ARBA" id="ARBA00029466"/>
    </source>
</evidence>
<accession>A0A1I6ZWM8</accession>
<proteinExistence type="inferred from homology"/>
<dbReference type="InterPro" id="IPR011335">
    <property type="entry name" value="Restrct_endonuc-II-like"/>
</dbReference>
<gene>
    <name evidence="8" type="ORF">SAMN05660657_02306</name>
</gene>
<keyword evidence="4" id="KW-0378">Hydrolase</keyword>
<dbReference type="CDD" id="cd00221">
    <property type="entry name" value="Vsr"/>
    <property type="match status" value="1"/>
</dbReference>
<evidence type="ECO:0000256" key="7">
    <source>
        <dbReference type="SAM" id="MobiDB-lite"/>
    </source>
</evidence>
<dbReference type="Gene3D" id="3.40.960.10">
    <property type="entry name" value="VSR Endonuclease"/>
    <property type="match status" value="1"/>
</dbReference>
<sequence length="140" mass="15700">MSKQARADTGPELALRRLLHSRGKRYRVGWPVPGMPRRKLDIAFTKAQVAINVHGCFWHGCPVHATWPASNAAWWRQKIEKNKMRDEETRAHLENLGWTVVEVWEHETPEEALERVMGALQPRPAAGNGESASGTVDSAG</sequence>
<comment type="similarity">
    <text evidence="6">Belongs to the Vsr family.</text>
</comment>
<name>A0A1I6ZWM8_9ACTN</name>
<organism evidence="8 9">
    <name type="scientific">Geodermatophilus amargosae</name>
    <dbReference type="NCBI Taxonomy" id="1296565"/>
    <lineage>
        <taxon>Bacteria</taxon>
        <taxon>Bacillati</taxon>
        <taxon>Actinomycetota</taxon>
        <taxon>Actinomycetes</taxon>
        <taxon>Geodermatophilales</taxon>
        <taxon>Geodermatophilaceae</taxon>
        <taxon>Geodermatophilus</taxon>
    </lineage>
</organism>
<dbReference type="OrthoDB" id="9801520at2"/>
<feature type="compositionally biased region" description="Polar residues" evidence="7">
    <location>
        <begin position="130"/>
        <end position="140"/>
    </location>
</feature>
<evidence type="ECO:0000313" key="9">
    <source>
        <dbReference type="Proteomes" id="UP000199546"/>
    </source>
</evidence>
<evidence type="ECO:0000256" key="5">
    <source>
        <dbReference type="ARBA" id="ARBA00023204"/>
    </source>
</evidence>
<dbReference type="GO" id="GO:0016787">
    <property type="term" value="F:hydrolase activity"/>
    <property type="evidence" value="ECO:0007669"/>
    <property type="project" value="UniProtKB-KW"/>
</dbReference>
<evidence type="ECO:0000256" key="4">
    <source>
        <dbReference type="ARBA" id="ARBA00022801"/>
    </source>
</evidence>
<dbReference type="Pfam" id="PF03852">
    <property type="entry name" value="Vsr"/>
    <property type="match status" value="1"/>
</dbReference>
<keyword evidence="9" id="KW-1185">Reference proteome</keyword>
<evidence type="ECO:0000256" key="1">
    <source>
        <dbReference type="ARBA" id="ARBA00022722"/>
    </source>
</evidence>
<keyword evidence="3" id="KW-0227">DNA damage</keyword>
<feature type="region of interest" description="Disordered" evidence="7">
    <location>
        <begin position="121"/>
        <end position="140"/>
    </location>
</feature>
<dbReference type="InterPro" id="IPR004603">
    <property type="entry name" value="DNA_mismatch_endonuc_vsr"/>
</dbReference>
<dbReference type="GO" id="GO:0006298">
    <property type="term" value="P:mismatch repair"/>
    <property type="evidence" value="ECO:0007669"/>
    <property type="project" value="InterPro"/>
</dbReference>
<keyword evidence="5" id="KW-0234">DNA repair</keyword>
<keyword evidence="1" id="KW-0540">Nuclease</keyword>
<dbReference type="STRING" id="1296565.SAMN05660657_02306"/>
<evidence type="ECO:0000256" key="3">
    <source>
        <dbReference type="ARBA" id="ARBA00022763"/>
    </source>
</evidence>
<protein>
    <submittedName>
        <fullName evidence="8">T/G mismatch-specific endonuclease</fullName>
    </submittedName>
</protein>
<evidence type="ECO:0000313" key="8">
    <source>
        <dbReference type="EMBL" id="SFT67046.1"/>
    </source>
</evidence>
<evidence type="ECO:0000256" key="2">
    <source>
        <dbReference type="ARBA" id="ARBA00022759"/>
    </source>
</evidence>
<dbReference type="EMBL" id="FPBA01000006">
    <property type="protein sequence ID" value="SFT67046.1"/>
    <property type="molecule type" value="Genomic_DNA"/>
</dbReference>
<dbReference type="SUPFAM" id="SSF52980">
    <property type="entry name" value="Restriction endonuclease-like"/>
    <property type="match status" value="1"/>
</dbReference>
<dbReference type="AlphaFoldDB" id="A0A1I6ZWM8"/>
<reference evidence="9" key="1">
    <citation type="submission" date="2016-10" db="EMBL/GenBank/DDBJ databases">
        <authorList>
            <person name="Varghese N."/>
            <person name="Submissions S."/>
        </authorList>
    </citation>
    <scope>NUCLEOTIDE SEQUENCE [LARGE SCALE GENOMIC DNA]</scope>
    <source>
        <strain evidence="9">DSM 46136</strain>
    </source>
</reference>
<keyword evidence="2 8" id="KW-0255">Endonuclease</keyword>
<dbReference type="Proteomes" id="UP000199546">
    <property type="component" value="Unassembled WGS sequence"/>
</dbReference>